<dbReference type="Pfam" id="PF01510">
    <property type="entry name" value="Amidase_2"/>
    <property type="match status" value="1"/>
</dbReference>
<comment type="caution">
    <text evidence="14">The sequence shown here is derived from an EMBL/GenBank/DDBJ whole genome shotgun (WGS) entry which is preliminary data.</text>
</comment>
<protein>
    <recommendedName>
        <fullName evidence="11">1,6-anhydro-N-acetylmuramyl-L-alanine amidase AmpD</fullName>
        <ecNumber evidence="5">3.5.1.28</ecNumber>
    </recommendedName>
    <alternativeName>
        <fullName evidence="12">N-acetylmuramoyl-L-alanine amidase</fullName>
    </alternativeName>
</protein>
<evidence type="ECO:0000256" key="10">
    <source>
        <dbReference type="ARBA" id="ARBA00023316"/>
    </source>
</evidence>
<dbReference type="EMBL" id="JANATA010000003">
    <property type="protein sequence ID" value="MCP3427989.1"/>
    <property type="molecule type" value="Genomic_DNA"/>
</dbReference>
<accession>A0AA42BKV7</accession>
<reference evidence="14" key="1">
    <citation type="submission" date="2022-07" db="EMBL/GenBank/DDBJ databases">
        <title>Characterization of the Novel Bacterium Alteromonas immobilis LMIT006 and Alteromonas gregis LMIT007.</title>
        <authorList>
            <person name="Lin X."/>
        </authorList>
    </citation>
    <scope>NUCLEOTIDE SEQUENCE</scope>
    <source>
        <strain evidence="14">LMIT007</strain>
    </source>
</reference>
<evidence type="ECO:0000256" key="8">
    <source>
        <dbReference type="ARBA" id="ARBA00022801"/>
    </source>
</evidence>
<dbReference type="SUPFAM" id="SSF55846">
    <property type="entry name" value="N-acetylmuramoyl-L-alanine amidase-like"/>
    <property type="match status" value="1"/>
</dbReference>
<keyword evidence="15" id="KW-1185">Reference proteome</keyword>
<evidence type="ECO:0000256" key="9">
    <source>
        <dbReference type="ARBA" id="ARBA00022833"/>
    </source>
</evidence>
<evidence type="ECO:0000256" key="2">
    <source>
        <dbReference type="ARBA" id="ARBA00001947"/>
    </source>
</evidence>
<comment type="cofactor">
    <cofactor evidence="2">
        <name>Zn(2+)</name>
        <dbReference type="ChEBI" id="CHEBI:29105"/>
    </cofactor>
</comment>
<keyword evidence="10" id="KW-0961">Cell wall biogenesis/degradation</keyword>
<comment type="subcellular location">
    <subcellularLocation>
        <location evidence="3">Cytoplasm</location>
    </subcellularLocation>
</comment>
<evidence type="ECO:0000313" key="14">
    <source>
        <dbReference type="EMBL" id="MCP3427989.1"/>
    </source>
</evidence>
<evidence type="ECO:0000256" key="7">
    <source>
        <dbReference type="ARBA" id="ARBA00022723"/>
    </source>
</evidence>
<feature type="domain" description="N-acetylmuramoyl-L-alanine amidase" evidence="13">
    <location>
        <begin position="12"/>
        <end position="163"/>
    </location>
</feature>
<dbReference type="PANTHER" id="PTHR30417:SF4">
    <property type="entry name" value="1,6-ANHYDRO-N-ACETYLMURAMYL-L-ALANINE AMIDASE AMPD"/>
    <property type="match status" value="1"/>
</dbReference>
<dbReference type="SMART" id="SM00644">
    <property type="entry name" value="Ami_2"/>
    <property type="match status" value="1"/>
</dbReference>
<dbReference type="GO" id="GO:0009253">
    <property type="term" value="P:peptidoglycan catabolic process"/>
    <property type="evidence" value="ECO:0007669"/>
    <property type="project" value="InterPro"/>
</dbReference>
<evidence type="ECO:0000259" key="13">
    <source>
        <dbReference type="SMART" id="SM00644"/>
    </source>
</evidence>
<dbReference type="InterPro" id="IPR002502">
    <property type="entry name" value="Amidase_domain"/>
</dbReference>
<dbReference type="CDD" id="cd06583">
    <property type="entry name" value="PGRP"/>
    <property type="match status" value="1"/>
</dbReference>
<evidence type="ECO:0000256" key="12">
    <source>
        <dbReference type="ARBA" id="ARBA00042615"/>
    </source>
</evidence>
<gene>
    <name evidence="14" type="primary">ampD</name>
    <name evidence="14" type="ORF">NLF92_03395</name>
</gene>
<dbReference type="GO" id="GO:0046872">
    <property type="term" value="F:metal ion binding"/>
    <property type="evidence" value="ECO:0007669"/>
    <property type="project" value="UniProtKB-KW"/>
</dbReference>
<evidence type="ECO:0000313" key="15">
    <source>
        <dbReference type="Proteomes" id="UP001165413"/>
    </source>
</evidence>
<dbReference type="Gene3D" id="3.40.80.10">
    <property type="entry name" value="Peptidoglycan recognition protein-like"/>
    <property type="match status" value="1"/>
</dbReference>
<dbReference type="NCBIfam" id="NF008758">
    <property type="entry name" value="PRK11789.1"/>
    <property type="match status" value="1"/>
</dbReference>
<evidence type="ECO:0000256" key="3">
    <source>
        <dbReference type="ARBA" id="ARBA00004496"/>
    </source>
</evidence>
<evidence type="ECO:0000256" key="6">
    <source>
        <dbReference type="ARBA" id="ARBA00022490"/>
    </source>
</evidence>
<proteinExistence type="inferred from homology"/>
<dbReference type="GO" id="GO:0005737">
    <property type="term" value="C:cytoplasm"/>
    <property type="evidence" value="ECO:0007669"/>
    <property type="project" value="UniProtKB-SubCell"/>
</dbReference>
<dbReference type="GO" id="GO:0071555">
    <property type="term" value="P:cell wall organization"/>
    <property type="evidence" value="ECO:0007669"/>
    <property type="project" value="UniProtKB-KW"/>
</dbReference>
<evidence type="ECO:0000256" key="4">
    <source>
        <dbReference type="ARBA" id="ARBA00007553"/>
    </source>
</evidence>
<dbReference type="EC" id="3.5.1.28" evidence="5"/>
<dbReference type="GO" id="GO:0009254">
    <property type="term" value="P:peptidoglycan turnover"/>
    <property type="evidence" value="ECO:0007669"/>
    <property type="project" value="TreeGrafter"/>
</dbReference>
<dbReference type="AlphaFoldDB" id="A0AA42BKV7"/>
<keyword evidence="8 14" id="KW-0378">Hydrolase</keyword>
<evidence type="ECO:0000256" key="11">
    <source>
        <dbReference type="ARBA" id="ARBA00039257"/>
    </source>
</evidence>
<dbReference type="InterPro" id="IPR036505">
    <property type="entry name" value="Amidase/PGRP_sf"/>
</dbReference>
<dbReference type="PANTHER" id="PTHR30417">
    <property type="entry name" value="N-ACETYLMURAMOYL-L-ALANINE AMIDASE AMID"/>
    <property type="match status" value="1"/>
</dbReference>
<dbReference type="Proteomes" id="UP001165413">
    <property type="component" value="Unassembled WGS sequence"/>
</dbReference>
<sequence>MPFYPAAQQRPSPYFNERPAGETVSLLVIHNISLPPGYFGGDYISQLFQGTLMLSAHPAFAALEGLKVSAHACIKRNGDIIQYVDFNQRAWHAGVSVWQGRSNCNDFSIGVELEGTDSLSYTHQQYAALKQLTLFLQSQFPEISLGRIVGHSDIAFGRKTDPGTAFDWSRFRQSIHTYKDDPTWF</sequence>
<evidence type="ECO:0000256" key="5">
    <source>
        <dbReference type="ARBA" id="ARBA00011901"/>
    </source>
</evidence>
<name>A0AA42BKV7_9ALTE</name>
<keyword evidence="6" id="KW-0963">Cytoplasm</keyword>
<dbReference type="RefSeq" id="WP_254098886.1">
    <property type="nucleotide sequence ID" value="NZ_JANATA010000003.1"/>
</dbReference>
<keyword evidence="9" id="KW-0862">Zinc</keyword>
<comment type="similarity">
    <text evidence="4">Belongs to the N-acetylmuramoyl-L-alanine amidase 2 family.</text>
</comment>
<comment type="catalytic activity">
    <reaction evidence="1">
        <text>Hydrolyzes the link between N-acetylmuramoyl residues and L-amino acid residues in certain cell-wall glycopeptides.</text>
        <dbReference type="EC" id="3.5.1.28"/>
    </reaction>
</comment>
<evidence type="ECO:0000256" key="1">
    <source>
        <dbReference type="ARBA" id="ARBA00001561"/>
    </source>
</evidence>
<dbReference type="GO" id="GO:0008745">
    <property type="term" value="F:N-acetylmuramoyl-L-alanine amidase activity"/>
    <property type="evidence" value="ECO:0007669"/>
    <property type="project" value="UniProtKB-EC"/>
</dbReference>
<keyword evidence="7" id="KW-0479">Metal-binding</keyword>
<dbReference type="InterPro" id="IPR051206">
    <property type="entry name" value="NAMLAA_amidase_2"/>
</dbReference>
<organism evidence="14 15">
    <name type="scientific">Opacimonas viscosa</name>
    <dbReference type="NCBI Taxonomy" id="2961944"/>
    <lineage>
        <taxon>Bacteria</taxon>
        <taxon>Pseudomonadati</taxon>
        <taxon>Pseudomonadota</taxon>
        <taxon>Gammaproteobacteria</taxon>
        <taxon>Alteromonadales</taxon>
        <taxon>Alteromonadaceae</taxon>
        <taxon>Opacimonas</taxon>
    </lineage>
</organism>